<dbReference type="AlphaFoldDB" id="A0A2V0PE79"/>
<dbReference type="FunCoup" id="A0A2V0PE79">
    <property type="interactions" value="373"/>
</dbReference>
<dbReference type="Pfam" id="PF01565">
    <property type="entry name" value="FAD_binding_4"/>
    <property type="match status" value="1"/>
</dbReference>
<evidence type="ECO:0000256" key="1">
    <source>
        <dbReference type="SAM" id="SignalP"/>
    </source>
</evidence>
<dbReference type="PANTHER" id="PTHR43762">
    <property type="entry name" value="L-GULONOLACTONE OXIDASE"/>
    <property type="match status" value="1"/>
</dbReference>
<accession>A0A2V0PE79</accession>
<reference evidence="3 4" key="1">
    <citation type="journal article" date="2018" name="Sci. Rep.">
        <title>Raphidocelis subcapitata (=Pseudokirchneriella subcapitata) provides an insight into genome evolution and environmental adaptations in the Sphaeropleales.</title>
        <authorList>
            <person name="Suzuki S."/>
            <person name="Yamaguchi H."/>
            <person name="Nakajima N."/>
            <person name="Kawachi M."/>
        </authorList>
    </citation>
    <scope>NUCLEOTIDE SEQUENCE [LARGE SCALE GENOMIC DNA]</scope>
    <source>
        <strain evidence="3 4">NIES-35</strain>
    </source>
</reference>
<evidence type="ECO:0000313" key="4">
    <source>
        <dbReference type="Proteomes" id="UP000247498"/>
    </source>
</evidence>
<dbReference type="Gene3D" id="3.30.465.10">
    <property type="match status" value="1"/>
</dbReference>
<dbReference type="GO" id="GO:0071949">
    <property type="term" value="F:FAD binding"/>
    <property type="evidence" value="ECO:0007669"/>
    <property type="project" value="InterPro"/>
</dbReference>
<comment type="caution">
    <text evidence="3">The sequence shown here is derived from an EMBL/GenBank/DDBJ whole genome shotgun (WGS) entry which is preliminary data.</text>
</comment>
<keyword evidence="4" id="KW-1185">Reference proteome</keyword>
<dbReference type="SUPFAM" id="SSF56176">
    <property type="entry name" value="FAD-binding/transporter-associated domain-like"/>
    <property type="match status" value="1"/>
</dbReference>
<dbReference type="InterPro" id="IPR016169">
    <property type="entry name" value="FAD-bd_PCMH_sub2"/>
</dbReference>
<dbReference type="Proteomes" id="UP000247498">
    <property type="component" value="Unassembled WGS sequence"/>
</dbReference>
<dbReference type="PANTHER" id="PTHR43762:SF7">
    <property type="entry name" value="FAD-BINDING PCMH-TYPE DOMAIN-CONTAINING PROTEIN"/>
    <property type="match status" value="1"/>
</dbReference>
<dbReference type="InterPro" id="IPR006094">
    <property type="entry name" value="Oxid_FAD_bind_N"/>
</dbReference>
<gene>
    <name evidence="3" type="ORF">Rsub_10570</name>
</gene>
<dbReference type="GO" id="GO:0016899">
    <property type="term" value="F:oxidoreductase activity, acting on the CH-OH group of donors, oxygen as acceptor"/>
    <property type="evidence" value="ECO:0007669"/>
    <property type="project" value="InterPro"/>
</dbReference>
<keyword evidence="1" id="KW-0732">Signal</keyword>
<dbReference type="InterPro" id="IPR016166">
    <property type="entry name" value="FAD-bd_PCMH"/>
</dbReference>
<feature type="domain" description="FAD-binding PCMH-type" evidence="2">
    <location>
        <begin position="65"/>
        <end position="267"/>
    </location>
</feature>
<dbReference type="InterPro" id="IPR010031">
    <property type="entry name" value="FAD_lactone_oxidase-like"/>
</dbReference>
<dbReference type="OrthoDB" id="1044428at2759"/>
<evidence type="ECO:0000259" key="2">
    <source>
        <dbReference type="PROSITE" id="PS51387"/>
    </source>
</evidence>
<dbReference type="InParanoid" id="A0A2V0PE79"/>
<dbReference type="PROSITE" id="PS51387">
    <property type="entry name" value="FAD_PCMH"/>
    <property type="match status" value="1"/>
</dbReference>
<dbReference type="STRING" id="307507.A0A2V0PE79"/>
<dbReference type="GO" id="GO:0019853">
    <property type="term" value="P:L-ascorbic acid biosynthetic process"/>
    <property type="evidence" value="ECO:0007669"/>
    <property type="project" value="UniProtKB-UniPathway"/>
</dbReference>
<dbReference type="UniPathway" id="UPA00132"/>
<evidence type="ECO:0000313" key="3">
    <source>
        <dbReference type="EMBL" id="GBF98158.1"/>
    </source>
</evidence>
<name>A0A2V0PE79_9CHLO</name>
<protein>
    <submittedName>
        <fullName evidence="3">FAD FMN-containing dehydrogenase</fullName>
    </submittedName>
</protein>
<feature type="chain" id="PRO_5016119709" evidence="1">
    <location>
        <begin position="22"/>
        <end position="632"/>
    </location>
</feature>
<sequence>MSSFAVPLLLLALAAAPAARAQSALIPAGMPRLPSRDELSGMIRGYPEHVRVLTAGEYRGTYNHTTCEADVVVRPSSTAELAAAVRSLNQQAASQGRPLKIRATRDQFATMPSFPCSKQPTLPEAAARAAAAAAAAGGAAPLYAGVLLNNMDKVLAVDKANQQMHVQGQITLQDFYAAATKAGLSIPRSSLPWWQGLTLAGIMSTTSHGSGFNRTHMICDWTVSITWVDAAGTVHESPRGSEEARGLCGGVGVVGIIAELKLQMTETTNTRISTWYVKDDAALAADVDKMLAITPHLVVMWRPDIGKYTGHMQSPAPADVPAETEATCNVIPQFAPLTARTLGPGLRMWQADPFNLDASYAMGGDAVACTTALTSAVGAAWVTKPSPLSEPLGMPTPVLEGVAPTNQVTSTACGDRCAWISKDMQATAMDVEFAFERARLPEVIADVRRLIALDLKGLPGMWAGQRCLTPGYFVLRFGRAADSHIGMAAHLKEPVYIQQQMLVSRNTPGVPSRYEWVQEAYEQMMLCKYDAHPHFGKNWDRTFTHPRCPITSRYGDGFDRMRALQDAHDPRRVLEPELYRRMASGEGYVLKPKCVLDHSCFCEADEHCADGFACRPSPALPQFLTCQPRVMN</sequence>
<feature type="signal peptide" evidence="1">
    <location>
        <begin position="1"/>
        <end position="21"/>
    </location>
</feature>
<dbReference type="InterPro" id="IPR036318">
    <property type="entry name" value="FAD-bd_PCMH-like_sf"/>
</dbReference>
<dbReference type="EMBL" id="BDRX01000117">
    <property type="protein sequence ID" value="GBF98158.1"/>
    <property type="molecule type" value="Genomic_DNA"/>
</dbReference>
<organism evidence="3 4">
    <name type="scientific">Raphidocelis subcapitata</name>
    <dbReference type="NCBI Taxonomy" id="307507"/>
    <lineage>
        <taxon>Eukaryota</taxon>
        <taxon>Viridiplantae</taxon>
        <taxon>Chlorophyta</taxon>
        <taxon>core chlorophytes</taxon>
        <taxon>Chlorophyceae</taxon>
        <taxon>CS clade</taxon>
        <taxon>Sphaeropleales</taxon>
        <taxon>Selenastraceae</taxon>
        <taxon>Raphidocelis</taxon>
    </lineage>
</organism>
<proteinExistence type="predicted"/>